<dbReference type="Pfam" id="PF00108">
    <property type="entry name" value="Thiolase_N"/>
    <property type="match status" value="1"/>
</dbReference>
<dbReference type="PIRSF" id="PIRSF000429">
    <property type="entry name" value="Ac-CoA_Ac_transf"/>
    <property type="match status" value="1"/>
</dbReference>
<dbReference type="InterPro" id="IPR002155">
    <property type="entry name" value="Thiolase"/>
</dbReference>
<sequence length="361" mass="36564">MAGLEAIKDAGVSSADIDALYVGNMAAGSLVQQEHVSALIADYCDMAGSNVPSTRVEAASASGGVALRQAYMAVAGGFIDVAVVGGAEKMTDVSDSESAHTLSMGADEEWESQQGATFASLHAMIAQAHMTEFGTTREMLSAVAAKNHAHAALNPQAQFSFPIKPEAVSGSGLVADPLRMLDCAPQSDGAAAVVLCASKRAKEFSKAPISIVGSGQASDTLSLHHRASLSRMPAIGVAAKRAFAHAGQKVANVNVAEIHDNFTISELIALEEIGLAERGSAGQMTLDGSTALGGAIPVNTGGGLKARGHPPGATGVAQAVEIVQQLRGTAGERQVKGATLGLLENHGGTGATAVVHLLEAN</sequence>
<dbReference type="PANTHER" id="PTHR42870:SF6">
    <property type="entry name" value="ACETYL-COA C-ACYLTRANSFERASE"/>
    <property type="match status" value="1"/>
</dbReference>
<dbReference type="SUPFAM" id="SSF53901">
    <property type="entry name" value="Thiolase-like"/>
    <property type="match status" value="2"/>
</dbReference>
<proteinExistence type="predicted"/>
<dbReference type="InterPro" id="IPR020616">
    <property type="entry name" value="Thiolase_N"/>
</dbReference>
<dbReference type="CDD" id="cd00829">
    <property type="entry name" value="SCP-x_thiolase"/>
    <property type="match status" value="1"/>
</dbReference>
<evidence type="ECO:0000259" key="1">
    <source>
        <dbReference type="Pfam" id="PF00108"/>
    </source>
</evidence>
<protein>
    <recommendedName>
        <fullName evidence="4">Thiolase C-terminal domain-containing protein</fullName>
    </recommendedName>
</protein>
<evidence type="ECO:0000259" key="2">
    <source>
        <dbReference type="Pfam" id="PF22691"/>
    </source>
</evidence>
<dbReference type="PANTHER" id="PTHR42870">
    <property type="entry name" value="ACETYL-COA C-ACETYLTRANSFERASE"/>
    <property type="match status" value="1"/>
</dbReference>
<dbReference type="InterPro" id="IPR055140">
    <property type="entry name" value="Thiolase_C_2"/>
</dbReference>
<dbReference type="GO" id="GO:0016747">
    <property type="term" value="F:acyltransferase activity, transferring groups other than amino-acyl groups"/>
    <property type="evidence" value="ECO:0007669"/>
    <property type="project" value="InterPro"/>
</dbReference>
<dbReference type="Pfam" id="PF22691">
    <property type="entry name" value="Thiolase_C_1"/>
    <property type="match status" value="1"/>
</dbReference>
<evidence type="ECO:0008006" key="4">
    <source>
        <dbReference type="Google" id="ProtNLM"/>
    </source>
</evidence>
<dbReference type="InterPro" id="IPR016039">
    <property type="entry name" value="Thiolase-like"/>
</dbReference>
<dbReference type="EMBL" id="UINC01007956">
    <property type="protein sequence ID" value="SVA35836.1"/>
    <property type="molecule type" value="Genomic_DNA"/>
</dbReference>
<accession>A0A381V616</accession>
<feature type="domain" description="Thiolase C-terminal" evidence="2">
    <location>
        <begin position="215"/>
        <end position="359"/>
    </location>
</feature>
<gene>
    <name evidence="3" type="ORF">METZ01_LOCUS88690</name>
</gene>
<dbReference type="NCBIfam" id="NF004720">
    <property type="entry name" value="PRK06064.1"/>
    <property type="match status" value="1"/>
</dbReference>
<reference evidence="3" key="1">
    <citation type="submission" date="2018-05" db="EMBL/GenBank/DDBJ databases">
        <authorList>
            <person name="Lanie J.A."/>
            <person name="Ng W.-L."/>
            <person name="Kazmierczak K.M."/>
            <person name="Andrzejewski T.M."/>
            <person name="Davidsen T.M."/>
            <person name="Wayne K.J."/>
            <person name="Tettelin H."/>
            <person name="Glass J.I."/>
            <person name="Rusch D."/>
            <person name="Podicherti R."/>
            <person name="Tsui H.-C.T."/>
            <person name="Winkler M.E."/>
        </authorList>
    </citation>
    <scope>NUCLEOTIDE SEQUENCE</scope>
</reference>
<dbReference type="AlphaFoldDB" id="A0A381V616"/>
<evidence type="ECO:0000313" key="3">
    <source>
        <dbReference type="EMBL" id="SVA35836.1"/>
    </source>
</evidence>
<dbReference type="Gene3D" id="3.40.47.10">
    <property type="match status" value="1"/>
</dbReference>
<organism evidence="3">
    <name type="scientific">marine metagenome</name>
    <dbReference type="NCBI Taxonomy" id="408172"/>
    <lineage>
        <taxon>unclassified sequences</taxon>
        <taxon>metagenomes</taxon>
        <taxon>ecological metagenomes</taxon>
    </lineage>
</organism>
<feature type="domain" description="Thiolase N-terminal" evidence="1">
    <location>
        <begin position="3"/>
        <end position="197"/>
    </location>
</feature>
<name>A0A381V616_9ZZZZ</name>